<sequence length="147" mass="16550">MSHRSGNSNASTTKSELIGNDTVSTLANSRQRLRLNPNKKHNPEAYVDLKLDFGPSIFSLLERHFPPNMLVISHDDKTKLTTEILLKYLPNGERNRVIIDRSSGRSKGFAFVSYATVEEVENAKEGMNAKFLDGLFIFVDLAKPREL</sequence>
<accession>A0A9D4XVF2</accession>
<organism evidence="5 6">
    <name type="scientific">Pisum sativum</name>
    <name type="common">Garden pea</name>
    <name type="synonym">Lathyrus oleraceus</name>
    <dbReference type="NCBI Taxonomy" id="3888"/>
    <lineage>
        <taxon>Eukaryota</taxon>
        <taxon>Viridiplantae</taxon>
        <taxon>Streptophyta</taxon>
        <taxon>Embryophyta</taxon>
        <taxon>Tracheophyta</taxon>
        <taxon>Spermatophyta</taxon>
        <taxon>Magnoliopsida</taxon>
        <taxon>eudicotyledons</taxon>
        <taxon>Gunneridae</taxon>
        <taxon>Pentapetalae</taxon>
        <taxon>rosids</taxon>
        <taxon>fabids</taxon>
        <taxon>Fabales</taxon>
        <taxon>Fabaceae</taxon>
        <taxon>Papilionoideae</taxon>
        <taxon>50 kb inversion clade</taxon>
        <taxon>NPAAA clade</taxon>
        <taxon>Hologalegina</taxon>
        <taxon>IRL clade</taxon>
        <taxon>Fabeae</taxon>
        <taxon>Lathyrus</taxon>
    </lineage>
</organism>
<gene>
    <name evidence="5" type="ORF">KIW84_033304</name>
</gene>
<feature type="region of interest" description="Disordered" evidence="3">
    <location>
        <begin position="1"/>
        <end position="23"/>
    </location>
</feature>
<dbReference type="InterPro" id="IPR012677">
    <property type="entry name" value="Nucleotide-bd_a/b_plait_sf"/>
</dbReference>
<dbReference type="InterPro" id="IPR000504">
    <property type="entry name" value="RRM_dom"/>
</dbReference>
<dbReference type="PANTHER" id="PTHR48029">
    <property type="entry name" value="NUCLEOLAR PROTEIN 8"/>
    <property type="match status" value="1"/>
</dbReference>
<dbReference type="Pfam" id="PF00076">
    <property type="entry name" value="RRM_1"/>
    <property type="match status" value="1"/>
</dbReference>
<proteinExistence type="predicted"/>
<dbReference type="SUPFAM" id="SSF54928">
    <property type="entry name" value="RNA-binding domain, RBD"/>
    <property type="match status" value="1"/>
</dbReference>
<reference evidence="5 6" key="1">
    <citation type="journal article" date="2022" name="Nat. Genet.">
        <title>Improved pea reference genome and pan-genome highlight genomic features and evolutionary characteristics.</title>
        <authorList>
            <person name="Yang T."/>
            <person name="Liu R."/>
            <person name="Luo Y."/>
            <person name="Hu S."/>
            <person name="Wang D."/>
            <person name="Wang C."/>
            <person name="Pandey M.K."/>
            <person name="Ge S."/>
            <person name="Xu Q."/>
            <person name="Li N."/>
            <person name="Li G."/>
            <person name="Huang Y."/>
            <person name="Saxena R.K."/>
            <person name="Ji Y."/>
            <person name="Li M."/>
            <person name="Yan X."/>
            <person name="He Y."/>
            <person name="Liu Y."/>
            <person name="Wang X."/>
            <person name="Xiang C."/>
            <person name="Varshney R.K."/>
            <person name="Ding H."/>
            <person name="Gao S."/>
            <person name="Zong X."/>
        </authorList>
    </citation>
    <scope>NUCLEOTIDE SEQUENCE [LARGE SCALE GENOMIC DNA]</scope>
    <source>
        <strain evidence="5 6">cv. Zhongwan 6</strain>
    </source>
</reference>
<dbReference type="Gramene" id="Psat03G0330400-T1">
    <property type="protein sequence ID" value="KAI5428248.1"/>
    <property type="gene ID" value="KIW84_033304"/>
</dbReference>
<name>A0A9D4XVF2_PEA</name>
<dbReference type="PANTHER" id="PTHR48029:SF3">
    <property type="entry name" value="RNA-BINDING (RRM_RBD_RNP MOTIFS) FAMILY PROTEIN"/>
    <property type="match status" value="1"/>
</dbReference>
<evidence type="ECO:0000313" key="6">
    <source>
        <dbReference type="Proteomes" id="UP001058974"/>
    </source>
</evidence>
<protein>
    <recommendedName>
        <fullName evidence="4">RRM domain-containing protein</fullName>
    </recommendedName>
</protein>
<dbReference type="GO" id="GO:0003723">
    <property type="term" value="F:RNA binding"/>
    <property type="evidence" value="ECO:0007669"/>
    <property type="project" value="UniProtKB-UniRule"/>
</dbReference>
<feature type="domain" description="RRM" evidence="4">
    <location>
        <begin position="68"/>
        <end position="144"/>
    </location>
</feature>
<dbReference type="EMBL" id="JAMSHJ010000003">
    <property type="protein sequence ID" value="KAI5428248.1"/>
    <property type="molecule type" value="Genomic_DNA"/>
</dbReference>
<evidence type="ECO:0000256" key="3">
    <source>
        <dbReference type="SAM" id="MobiDB-lite"/>
    </source>
</evidence>
<dbReference type="SMART" id="SM00360">
    <property type="entry name" value="RRM"/>
    <property type="match status" value="1"/>
</dbReference>
<evidence type="ECO:0000313" key="5">
    <source>
        <dbReference type="EMBL" id="KAI5428248.1"/>
    </source>
</evidence>
<evidence type="ECO:0000256" key="2">
    <source>
        <dbReference type="PROSITE-ProRule" id="PRU00176"/>
    </source>
</evidence>
<dbReference type="InterPro" id="IPR035979">
    <property type="entry name" value="RBD_domain_sf"/>
</dbReference>
<keyword evidence="1 2" id="KW-0694">RNA-binding</keyword>
<dbReference type="Proteomes" id="UP001058974">
    <property type="component" value="Chromosome 3"/>
</dbReference>
<keyword evidence="6" id="KW-1185">Reference proteome</keyword>
<comment type="caution">
    <text evidence="5">The sequence shown here is derived from an EMBL/GenBank/DDBJ whole genome shotgun (WGS) entry which is preliminary data.</text>
</comment>
<dbReference type="PROSITE" id="PS50102">
    <property type="entry name" value="RRM"/>
    <property type="match status" value="1"/>
</dbReference>
<evidence type="ECO:0000259" key="4">
    <source>
        <dbReference type="PROSITE" id="PS50102"/>
    </source>
</evidence>
<evidence type="ECO:0000256" key="1">
    <source>
        <dbReference type="ARBA" id="ARBA00022884"/>
    </source>
</evidence>
<dbReference type="Gene3D" id="3.30.70.330">
    <property type="match status" value="1"/>
</dbReference>
<dbReference type="Gramene" id="Psat0s3112g0080.1">
    <property type="protein sequence ID" value="Psat0s3112g0080.1.cds"/>
    <property type="gene ID" value="Psat0s3112g0080"/>
</dbReference>
<dbReference type="AlphaFoldDB" id="A0A9D4XVF2"/>